<dbReference type="InterPro" id="IPR036890">
    <property type="entry name" value="HATPase_C_sf"/>
</dbReference>
<evidence type="ECO:0000313" key="14">
    <source>
        <dbReference type="EMBL" id="ODS30583.1"/>
    </source>
</evidence>
<name>A0A1E3X4I1_9BACT</name>
<protein>
    <recommendedName>
        <fullName evidence="3">histidine kinase</fullName>
        <ecNumber evidence="3">2.7.13.3</ecNumber>
    </recommendedName>
</protein>
<dbReference type="EC" id="2.7.13.3" evidence="3"/>
<dbReference type="SMART" id="SM00388">
    <property type="entry name" value="HisKA"/>
    <property type="match status" value="1"/>
</dbReference>
<organism evidence="14 15">
    <name type="scientific">Candidatus Scalindua rubra</name>
    <dbReference type="NCBI Taxonomy" id="1872076"/>
    <lineage>
        <taxon>Bacteria</taxon>
        <taxon>Pseudomonadati</taxon>
        <taxon>Planctomycetota</taxon>
        <taxon>Candidatus Brocadiia</taxon>
        <taxon>Candidatus Brocadiales</taxon>
        <taxon>Candidatus Scalinduaceae</taxon>
        <taxon>Candidatus Scalindua</taxon>
    </lineage>
</organism>
<feature type="domain" description="Histidine kinase" evidence="12">
    <location>
        <begin position="324"/>
        <end position="534"/>
    </location>
</feature>
<dbReference type="PATRIC" id="fig|1872076.5.peg.5150"/>
<evidence type="ECO:0000256" key="10">
    <source>
        <dbReference type="SAM" id="Coils"/>
    </source>
</evidence>
<proteinExistence type="predicted"/>
<feature type="domain" description="HAMP" evidence="13">
    <location>
        <begin position="220"/>
        <end position="272"/>
    </location>
</feature>
<evidence type="ECO:0000256" key="2">
    <source>
        <dbReference type="ARBA" id="ARBA00004370"/>
    </source>
</evidence>
<dbReference type="AlphaFoldDB" id="A0A1E3X4I1"/>
<dbReference type="PROSITE" id="PS50885">
    <property type="entry name" value="HAMP"/>
    <property type="match status" value="1"/>
</dbReference>
<keyword evidence="11" id="KW-1133">Transmembrane helix</keyword>
<evidence type="ECO:0000256" key="3">
    <source>
        <dbReference type="ARBA" id="ARBA00012438"/>
    </source>
</evidence>
<keyword evidence="11" id="KW-0472">Membrane</keyword>
<dbReference type="Pfam" id="PF00512">
    <property type="entry name" value="HisKA"/>
    <property type="match status" value="1"/>
</dbReference>
<reference evidence="14 15" key="1">
    <citation type="submission" date="2016-07" db="EMBL/GenBank/DDBJ databases">
        <title>Draft genome of Scalindua rubra, obtained from a brine-seawater interface in the Red Sea, sheds light on salt adaptation in anammox bacteria.</title>
        <authorList>
            <person name="Speth D.R."/>
            <person name="Lagkouvardos I."/>
            <person name="Wang Y."/>
            <person name="Qian P.-Y."/>
            <person name="Dutilh B.E."/>
            <person name="Jetten M.S."/>
        </authorList>
    </citation>
    <scope>NUCLEOTIDE SEQUENCE [LARGE SCALE GENOMIC DNA]</scope>
    <source>
        <strain evidence="14">BSI-1</strain>
    </source>
</reference>
<dbReference type="GO" id="GO:0000155">
    <property type="term" value="F:phosphorelay sensor kinase activity"/>
    <property type="evidence" value="ECO:0007669"/>
    <property type="project" value="InterPro"/>
</dbReference>
<comment type="subcellular location">
    <subcellularLocation>
        <location evidence="2">Membrane</location>
    </subcellularLocation>
</comment>
<evidence type="ECO:0000256" key="6">
    <source>
        <dbReference type="ARBA" id="ARBA00022741"/>
    </source>
</evidence>
<evidence type="ECO:0000256" key="11">
    <source>
        <dbReference type="SAM" id="Phobius"/>
    </source>
</evidence>
<dbReference type="SUPFAM" id="SSF47384">
    <property type="entry name" value="Homodimeric domain of signal transducing histidine kinase"/>
    <property type="match status" value="1"/>
</dbReference>
<dbReference type="PANTHER" id="PTHR43065:SF10">
    <property type="entry name" value="PEROXIDE STRESS-ACTIVATED HISTIDINE KINASE MAK3"/>
    <property type="match status" value="1"/>
</dbReference>
<dbReference type="CDD" id="cd06225">
    <property type="entry name" value="HAMP"/>
    <property type="match status" value="1"/>
</dbReference>
<dbReference type="InterPro" id="IPR003660">
    <property type="entry name" value="HAMP_dom"/>
</dbReference>
<comment type="caution">
    <text evidence="14">The sequence shown here is derived from an EMBL/GenBank/DDBJ whole genome shotgun (WGS) entry which is preliminary data.</text>
</comment>
<gene>
    <name evidence="14" type="ORF">SCARUB_04305</name>
</gene>
<dbReference type="InterPro" id="IPR003661">
    <property type="entry name" value="HisK_dim/P_dom"/>
</dbReference>
<dbReference type="PANTHER" id="PTHR43065">
    <property type="entry name" value="SENSOR HISTIDINE KINASE"/>
    <property type="match status" value="1"/>
</dbReference>
<evidence type="ECO:0000256" key="8">
    <source>
        <dbReference type="ARBA" id="ARBA00022840"/>
    </source>
</evidence>
<accession>A0A1E3X4I1</accession>
<evidence type="ECO:0000259" key="13">
    <source>
        <dbReference type="PROSITE" id="PS50885"/>
    </source>
</evidence>
<comment type="catalytic activity">
    <reaction evidence="1">
        <text>ATP + protein L-histidine = ADP + protein N-phospho-L-histidine.</text>
        <dbReference type="EC" id="2.7.13.3"/>
    </reaction>
</comment>
<dbReference type="Proteomes" id="UP000094056">
    <property type="component" value="Unassembled WGS sequence"/>
</dbReference>
<dbReference type="Pfam" id="PF00672">
    <property type="entry name" value="HAMP"/>
    <property type="match status" value="1"/>
</dbReference>
<dbReference type="Gene3D" id="6.10.340.10">
    <property type="match status" value="1"/>
</dbReference>
<evidence type="ECO:0000256" key="4">
    <source>
        <dbReference type="ARBA" id="ARBA00022553"/>
    </source>
</evidence>
<dbReference type="GO" id="GO:0016020">
    <property type="term" value="C:membrane"/>
    <property type="evidence" value="ECO:0007669"/>
    <property type="project" value="UniProtKB-SubCell"/>
</dbReference>
<dbReference type="EMBL" id="MAYW01000204">
    <property type="protein sequence ID" value="ODS30583.1"/>
    <property type="molecule type" value="Genomic_DNA"/>
</dbReference>
<keyword evidence="9" id="KW-0902">Two-component regulatory system</keyword>
<keyword evidence="10" id="KW-0175">Coiled coil</keyword>
<dbReference type="PRINTS" id="PR00344">
    <property type="entry name" value="BCTRLSENSOR"/>
</dbReference>
<dbReference type="Pfam" id="PF02518">
    <property type="entry name" value="HATPase_c"/>
    <property type="match status" value="1"/>
</dbReference>
<evidence type="ECO:0000256" key="1">
    <source>
        <dbReference type="ARBA" id="ARBA00000085"/>
    </source>
</evidence>
<dbReference type="Gene3D" id="1.10.287.130">
    <property type="match status" value="1"/>
</dbReference>
<keyword evidence="7 14" id="KW-0418">Kinase</keyword>
<keyword evidence="6" id="KW-0547">Nucleotide-binding</keyword>
<keyword evidence="4" id="KW-0597">Phosphoprotein</keyword>
<evidence type="ECO:0000313" key="15">
    <source>
        <dbReference type="Proteomes" id="UP000094056"/>
    </source>
</evidence>
<evidence type="ECO:0000259" key="12">
    <source>
        <dbReference type="PROSITE" id="PS50109"/>
    </source>
</evidence>
<evidence type="ECO:0000256" key="9">
    <source>
        <dbReference type="ARBA" id="ARBA00023012"/>
    </source>
</evidence>
<sequence>MFMIGIRFKFIFFISLLITSIGAASSWYFSTQTKKQLEEELKKRGYSLIAQLAQDGEVKDSMSVAQKVFFDEPITRLRNLDRERELAYWRVLLVPDYVLLEEKESWIKTEIENIPVYQNIEDTTEPVFNILFTESNEQFYNFVVPIYEKRTITEEEFAAQIFGLDEDYDESGKKLLGTVQIGLTPERINNKMQTVLWTSSIPLGVIIILVGIGVSYFIVKSVVKPVANLVKITDRVASGDLDQRVEIRSKDEIGMLASRFNQMTKSLKQLMDEKEGVMVELKGVNEELSSINVELVQTNKQLEETQEQLIRKEKLAALGTLASGVSHELRNPLGAIKNAVFLLKRKLSRKVLPDIDEKVIQFLDIMDIEIDRSSKIINDLLGFTRVTKPTRIATDITIVVNEALSRVEIAKNIKLSKNFTSNLPMVMIDANQIGQVLINLIENACQAMPDGGELRISSRESKGFVEIEITDSGCGIPEKEVKKIFDPLYTTKPKGTGIGLAVCNGIIQKHNGTIDVKSQEGKGTNMFIKLPLGA</sequence>
<dbReference type="InterPro" id="IPR004358">
    <property type="entry name" value="Sig_transdc_His_kin-like_C"/>
</dbReference>
<dbReference type="GO" id="GO:0005524">
    <property type="term" value="F:ATP binding"/>
    <property type="evidence" value="ECO:0007669"/>
    <property type="project" value="UniProtKB-KW"/>
</dbReference>
<dbReference type="InterPro" id="IPR003594">
    <property type="entry name" value="HATPase_dom"/>
</dbReference>
<dbReference type="SMART" id="SM00387">
    <property type="entry name" value="HATPase_c"/>
    <property type="match status" value="1"/>
</dbReference>
<dbReference type="InterPro" id="IPR036097">
    <property type="entry name" value="HisK_dim/P_sf"/>
</dbReference>
<evidence type="ECO:0000256" key="5">
    <source>
        <dbReference type="ARBA" id="ARBA00022679"/>
    </source>
</evidence>
<dbReference type="SUPFAM" id="SSF55874">
    <property type="entry name" value="ATPase domain of HSP90 chaperone/DNA topoisomerase II/histidine kinase"/>
    <property type="match status" value="1"/>
</dbReference>
<keyword evidence="5" id="KW-0808">Transferase</keyword>
<dbReference type="InterPro" id="IPR005467">
    <property type="entry name" value="His_kinase_dom"/>
</dbReference>
<dbReference type="Gene3D" id="3.30.565.10">
    <property type="entry name" value="Histidine kinase-like ATPase, C-terminal domain"/>
    <property type="match status" value="1"/>
</dbReference>
<dbReference type="SUPFAM" id="SSF158472">
    <property type="entry name" value="HAMP domain-like"/>
    <property type="match status" value="1"/>
</dbReference>
<dbReference type="PROSITE" id="PS50109">
    <property type="entry name" value="HIS_KIN"/>
    <property type="match status" value="1"/>
</dbReference>
<evidence type="ECO:0000256" key="7">
    <source>
        <dbReference type="ARBA" id="ARBA00022777"/>
    </source>
</evidence>
<keyword evidence="8" id="KW-0067">ATP-binding</keyword>
<feature type="transmembrane region" description="Helical" evidence="11">
    <location>
        <begin position="195"/>
        <end position="219"/>
    </location>
</feature>
<dbReference type="SMART" id="SM00304">
    <property type="entry name" value="HAMP"/>
    <property type="match status" value="1"/>
</dbReference>
<feature type="coiled-coil region" evidence="10">
    <location>
        <begin position="267"/>
        <end position="315"/>
    </location>
</feature>
<keyword evidence="11" id="KW-0812">Transmembrane</keyword>
<dbReference type="CDD" id="cd00082">
    <property type="entry name" value="HisKA"/>
    <property type="match status" value="1"/>
</dbReference>